<proteinExistence type="predicted"/>
<name>A0ABY9YV63_9GAMM</name>
<protein>
    <submittedName>
        <fullName evidence="1">DUF3348 family protein</fullName>
    </submittedName>
</protein>
<dbReference type="Pfam" id="PF11828">
    <property type="entry name" value="DUF3348"/>
    <property type="match status" value="1"/>
</dbReference>
<evidence type="ECO:0000313" key="1">
    <source>
        <dbReference type="EMBL" id="WNH54752.1"/>
    </source>
</evidence>
<evidence type="ECO:0000313" key="2">
    <source>
        <dbReference type="Proteomes" id="UP001302072"/>
    </source>
</evidence>
<dbReference type="InterPro" id="IPR021783">
    <property type="entry name" value="DUF3348"/>
</dbReference>
<gene>
    <name evidence="1" type="ORF">PDM29_18375</name>
</gene>
<keyword evidence="2" id="KW-1185">Reference proteome</keyword>
<sequence>MTGTMAKKPQPPVPGPPFIRLLAALADRNAPRTSPDLADRLSQWIDWTRAVALSRALDGRLPAAAEAEPGPVEPLLAECQRVRDSLGQAIQKPPVPGKPEPRETMAWRTRCLNHQRAMLSASGRLRGLLRDRLSALPDDRARLAEVDAVMEQALSPREHSLLAAVPALLGTHFERLRDAASADDTDDGADPAWLQLFRTDMQNVLLAELDVRFHPIDGLLAALRAH</sequence>
<dbReference type="Proteomes" id="UP001302072">
    <property type="component" value="Chromosome"/>
</dbReference>
<accession>A0ABY9YV63</accession>
<dbReference type="RefSeq" id="WP_311193831.1">
    <property type="nucleotide sequence ID" value="NZ_CP115541.1"/>
</dbReference>
<dbReference type="EMBL" id="CP115541">
    <property type="protein sequence ID" value="WNH54752.1"/>
    <property type="molecule type" value="Genomic_DNA"/>
</dbReference>
<reference evidence="1 2" key="1">
    <citation type="submission" date="2022-12" db="EMBL/GenBank/DDBJ databases">
        <title>Two new species, Stenotrophomonas aracearum and Stenotrophomonas oahuensis, isolated from Anthurium (Araceae family) in Hawaii.</title>
        <authorList>
            <person name="Chunag S.C."/>
            <person name="Dobhal S."/>
            <person name="Alvarez A."/>
            <person name="Arif M."/>
        </authorList>
    </citation>
    <scope>NUCLEOTIDE SEQUENCE [LARGE SCALE GENOMIC DNA]</scope>
    <source>
        <strain evidence="1 2">A5586</strain>
    </source>
</reference>
<organism evidence="1 2">
    <name type="scientific">Stenotrophomonas oahuensis</name>
    <dbReference type="NCBI Taxonomy" id="3003271"/>
    <lineage>
        <taxon>Bacteria</taxon>
        <taxon>Pseudomonadati</taxon>
        <taxon>Pseudomonadota</taxon>
        <taxon>Gammaproteobacteria</taxon>
        <taxon>Lysobacterales</taxon>
        <taxon>Lysobacteraceae</taxon>
        <taxon>Stenotrophomonas</taxon>
    </lineage>
</organism>